<dbReference type="AlphaFoldDB" id="A0A0E9QT20"/>
<protein>
    <submittedName>
        <fullName evidence="1">Uncharacterized protein</fullName>
    </submittedName>
</protein>
<evidence type="ECO:0000313" key="1">
    <source>
        <dbReference type="EMBL" id="JAH19228.1"/>
    </source>
</evidence>
<sequence length="25" mass="2747">MPASVMPSENVIICTDSKWDSHSLV</sequence>
<reference evidence="1" key="1">
    <citation type="submission" date="2014-11" db="EMBL/GenBank/DDBJ databases">
        <authorList>
            <person name="Amaro Gonzalez C."/>
        </authorList>
    </citation>
    <scope>NUCLEOTIDE SEQUENCE</scope>
</reference>
<accession>A0A0E9QT20</accession>
<reference evidence="1" key="2">
    <citation type="journal article" date="2015" name="Fish Shellfish Immunol.">
        <title>Early steps in the European eel (Anguilla anguilla)-Vibrio vulnificus interaction in the gills: Role of the RtxA13 toxin.</title>
        <authorList>
            <person name="Callol A."/>
            <person name="Pajuelo D."/>
            <person name="Ebbesson L."/>
            <person name="Teles M."/>
            <person name="MacKenzie S."/>
            <person name="Amaro C."/>
        </authorList>
    </citation>
    <scope>NUCLEOTIDE SEQUENCE</scope>
</reference>
<organism evidence="1">
    <name type="scientific">Anguilla anguilla</name>
    <name type="common">European freshwater eel</name>
    <name type="synonym">Muraena anguilla</name>
    <dbReference type="NCBI Taxonomy" id="7936"/>
    <lineage>
        <taxon>Eukaryota</taxon>
        <taxon>Metazoa</taxon>
        <taxon>Chordata</taxon>
        <taxon>Craniata</taxon>
        <taxon>Vertebrata</taxon>
        <taxon>Euteleostomi</taxon>
        <taxon>Actinopterygii</taxon>
        <taxon>Neopterygii</taxon>
        <taxon>Teleostei</taxon>
        <taxon>Anguilliformes</taxon>
        <taxon>Anguillidae</taxon>
        <taxon>Anguilla</taxon>
    </lineage>
</organism>
<dbReference type="EMBL" id="GBXM01089349">
    <property type="protein sequence ID" value="JAH19228.1"/>
    <property type="molecule type" value="Transcribed_RNA"/>
</dbReference>
<name>A0A0E9QT20_ANGAN</name>
<proteinExistence type="predicted"/>